<gene>
    <name evidence="8" type="primary">BECN2</name>
</gene>
<dbReference type="InterPro" id="IPR041691">
    <property type="entry name" value="Atg6/beclin_CC"/>
</dbReference>
<dbReference type="Gene3D" id="1.10.418.40">
    <property type="entry name" value="Autophagy protein 6/Beclin 1"/>
    <property type="match status" value="1"/>
</dbReference>
<dbReference type="Proteomes" id="UP000694851">
    <property type="component" value="Unplaced"/>
</dbReference>
<dbReference type="Pfam" id="PF17675">
    <property type="entry name" value="APG6_N"/>
    <property type="match status" value="1"/>
</dbReference>
<evidence type="ECO:0000256" key="1">
    <source>
        <dbReference type="ARBA" id="ARBA00005965"/>
    </source>
</evidence>
<keyword evidence="7" id="KW-1185">Reference proteome</keyword>
<dbReference type="PANTHER" id="PTHR12768:SF5">
    <property type="entry name" value="BECLIN-2"/>
    <property type="match status" value="1"/>
</dbReference>
<dbReference type="GO" id="GO:0034271">
    <property type="term" value="C:phosphatidylinositol 3-kinase complex, class III, type I"/>
    <property type="evidence" value="ECO:0007669"/>
    <property type="project" value="TreeGrafter"/>
</dbReference>
<feature type="domain" description="Atg6 BARA" evidence="5">
    <location>
        <begin position="250"/>
        <end position="368"/>
    </location>
</feature>
<evidence type="ECO:0000259" key="5">
    <source>
        <dbReference type="Pfam" id="PF04111"/>
    </source>
</evidence>
<dbReference type="CTD" id="441925"/>
<evidence type="ECO:0000259" key="6">
    <source>
        <dbReference type="Pfam" id="PF17675"/>
    </source>
</evidence>
<evidence type="ECO:0000256" key="3">
    <source>
        <dbReference type="SAM" id="Coils"/>
    </source>
</evidence>
<dbReference type="PANTHER" id="PTHR12768">
    <property type="entry name" value="BECLIN 1"/>
    <property type="match status" value="1"/>
</dbReference>
<sequence length="379" mass="43118">MSCVRFICQCCSQPLKLNQSAQTLGLDTNQQPVASKLPSAQGEPGKTLGEGPTSGVETDTEELQDSASCRPLPGDGRIFRYNSHIFTLLGKLGSGRTLHSIQKTTRGLFDILSGEEDLAHPLCQDCTDSLLEQLDTQLTISESDSQSYKHCLETWESISEDEREMLQEELKDLELEEARLVQELEEVEKSRERTAVALEAAQAETETLDQQERQDQREYGKLQWQQLELQDELRSMENRLRYAQTQLNWLEKANAFRSTFEIRHDGPLAIINNFRLGCLPTVPVCWNEINAAWGQTALLLSALSHSIGLEFQRFQLIPCGNHSYLKSLTDNTTELPLFCHSGQSAFLYNKFDQAMMAFLDCMQQFKEEKLVFDTFRYLV</sequence>
<dbReference type="GO" id="GO:0043548">
    <property type="term" value="F:phosphatidylinositol 3-kinase binding"/>
    <property type="evidence" value="ECO:0007669"/>
    <property type="project" value="TreeGrafter"/>
</dbReference>
<dbReference type="GO" id="GO:0006995">
    <property type="term" value="P:cellular response to nitrogen starvation"/>
    <property type="evidence" value="ECO:0007669"/>
    <property type="project" value="TreeGrafter"/>
</dbReference>
<dbReference type="InterPro" id="IPR038274">
    <property type="entry name" value="Atg6/Beclin_C_sf"/>
</dbReference>
<dbReference type="RefSeq" id="XP_019503103.1">
    <property type="nucleotide sequence ID" value="XM_019647558.1"/>
</dbReference>
<keyword evidence="3" id="KW-0175">Coiled coil</keyword>
<evidence type="ECO:0000256" key="4">
    <source>
        <dbReference type="SAM" id="MobiDB-lite"/>
    </source>
</evidence>
<reference evidence="8" key="1">
    <citation type="submission" date="2025-08" db="UniProtKB">
        <authorList>
            <consortium name="RefSeq"/>
        </authorList>
    </citation>
    <scope>IDENTIFICATION</scope>
    <source>
        <tissue evidence="8">Muscle</tissue>
    </source>
</reference>
<dbReference type="GO" id="GO:0034272">
    <property type="term" value="C:phosphatidylinositol 3-kinase complex, class III, type II"/>
    <property type="evidence" value="ECO:0007669"/>
    <property type="project" value="TreeGrafter"/>
</dbReference>
<comment type="similarity">
    <text evidence="1">Belongs to the beclin family.</text>
</comment>
<dbReference type="Gene3D" id="6.10.250.3110">
    <property type="match status" value="1"/>
</dbReference>
<dbReference type="InterPro" id="IPR007243">
    <property type="entry name" value="Atg6/Beclin"/>
</dbReference>
<keyword evidence="2" id="KW-0072">Autophagy</keyword>
<dbReference type="InterPro" id="IPR040455">
    <property type="entry name" value="Atg6_BARA"/>
</dbReference>
<dbReference type="AlphaFoldDB" id="A0A8B7RS09"/>
<evidence type="ECO:0000313" key="8">
    <source>
        <dbReference type="RefSeq" id="XP_019503103.1"/>
    </source>
</evidence>
<feature type="region of interest" description="Disordered" evidence="4">
    <location>
        <begin position="34"/>
        <end position="68"/>
    </location>
</feature>
<feature type="coiled-coil region" evidence="3">
    <location>
        <begin position="156"/>
        <end position="253"/>
    </location>
</feature>
<organism evidence="7 8">
    <name type="scientific">Hipposideros armiger</name>
    <name type="common">Great Himalayan leaf-nosed bat</name>
    <dbReference type="NCBI Taxonomy" id="186990"/>
    <lineage>
        <taxon>Eukaryota</taxon>
        <taxon>Metazoa</taxon>
        <taxon>Chordata</taxon>
        <taxon>Craniata</taxon>
        <taxon>Vertebrata</taxon>
        <taxon>Euteleostomi</taxon>
        <taxon>Mammalia</taxon>
        <taxon>Eutheria</taxon>
        <taxon>Laurasiatheria</taxon>
        <taxon>Chiroptera</taxon>
        <taxon>Yinpterochiroptera</taxon>
        <taxon>Rhinolophoidea</taxon>
        <taxon>Hipposideridae</taxon>
        <taxon>Hipposideros</taxon>
    </lineage>
</organism>
<evidence type="ECO:0000256" key="2">
    <source>
        <dbReference type="ARBA" id="ARBA00023006"/>
    </source>
</evidence>
<name>A0A8B7RS09_HIPAR</name>
<dbReference type="Pfam" id="PF04111">
    <property type="entry name" value="APG6"/>
    <property type="match status" value="1"/>
</dbReference>
<proteinExistence type="inferred from homology"/>
<dbReference type="GO" id="GO:0030674">
    <property type="term" value="F:protein-macromolecule adaptor activity"/>
    <property type="evidence" value="ECO:0007669"/>
    <property type="project" value="TreeGrafter"/>
</dbReference>
<dbReference type="GO" id="GO:0000423">
    <property type="term" value="P:mitophagy"/>
    <property type="evidence" value="ECO:0007669"/>
    <property type="project" value="TreeGrafter"/>
</dbReference>
<dbReference type="GO" id="GO:0000407">
    <property type="term" value="C:phagophore assembly site"/>
    <property type="evidence" value="ECO:0007669"/>
    <property type="project" value="TreeGrafter"/>
</dbReference>
<dbReference type="KEGG" id="hai:109385348"/>
<dbReference type="GO" id="GO:0045324">
    <property type="term" value="P:late endosome to vacuole transport"/>
    <property type="evidence" value="ECO:0007669"/>
    <property type="project" value="TreeGrafter"/>
</dbReference>
<dbReference type="OrthoDB" id="20368at2759"/>
<protein>
    <submittedName>
        <fullName evidence="8">Beclin-2</fullName>
    </submittedName>
</protein>
<dbReference type="GeneID" id="109385348"/>
<feature type="domain" description="Atg6/beclin coiled-coil" evidence="6">
    <location>
        <begin position="121"/>
        <end position="247"/>
    </location>
</feature>
<accession>A0A8B7RS09</accession>
<dbReference type="GO" id="GO:0000045">
    <property type="term" value="P:autophagosome assembly"/>
    <property type="evidence" value="ECO:0007669"/>
    <property type="project" value="TreeGrafter"/>
</dbReference>
<evidence type="ECO:0000313" key="7">
    <source>
        <dbReference type="Proteomes" id="UP000694851"/>
    </source>
</evidence>